<evidence type="ECO:0000313" key="2">
    <source>
        <dbReference type="Proteomes" id="UP001623348"/>
    </source>
</evidence>
<proteinExistence type="predicted"/>
<reference evidence="1 2" key="1">
    <citation type="submission" date="2024-06" db="EMBL/GenBank/DDBJ databases">
        <title>The draft genome of Grus japonensis, version 3.</title>
        <authorList>
            <person name="Nabeshima K."/>
            <person name="Suzuki S."/>
            <person name="Onuma M."/>
        </authorList>
    </citation>
    <scope>NUCLEOTIDE SEQUENCE [LARGE SCALE GENOMIC DNA]</scope>
    <source>
        <strain evidence="1 2">451A</strain>
    </source>
</reference>
<sequence length="133" mass="14384">MPPLAAWLETCTTTGTERNRISRGWFPGVDGFTKRVGHLQLCCSAEEEEGAQPLLSASPDSAFPTGARNLSPTVPRGCCAAFPARKVSDRGLSRYRIGDFPGLCVWLPSKTEEECPSLLRSPPENITGGRFTS</sequence>
<keyword evidence="2" id="KW-1185">Reference proteome</keyword>
<name>A0ABC9X7S2_GRUJA</name>
<dbReference type="Proteomes" id="UP001623348">
    <property type="component" value="Unassembled WGS sequence"/>
</dbReference>
<organism evidence="1 2">
    <name type="scientific">Grus japonensis</name>
    <name type="common">Japanese crane</name>
    <name type="synonym">Red-crowned crane</name>
    <dbReference type="NCBI Taxonomy" id="30415"/>
    <lineage>
        <taxon>Eukaryota</taxon>
        <taxon>Metazoa</taxon>
        <taxon>Chordata</taxon>
        <taxon>Craniata</taxon>
        <taxon>Vertebrata</taxon>
        <taxon>Euteleostomi</taxon>
        <taxon>Archelosauria</taxon>
        <taxon>Archosauria</taxon>
        <taxon>Dinosauria</taxon>
        <taxon>Saurischia</taxon>
        <taxon>Theropoda</taxon>
        <taxon>Coelurosauria</taxon>
        <taxon>Aves</taxon>
        <taxon>Neognathae</taxon>
        <taxon>Neoaves</taxon>
        <taxon>Gruiformes</taxon>
        <taxon>Gruidae</taxon>
        <taxon>Grus</taxon>
    </lineage>
</organism>
<accession>A0ABC9X7S2</accession>
<protein>
    <submittedName>
        <fullName evidence="1">Uncharacterized protein</fullName>
    </submittedName>
</protein>
<dbReference type="AlphaFoldDB" id="A0ABC9X7S2"/>
<evidence type="ECO:0000313" key="1">
    <source>
        <dbReference type="EMBL" id="GAB0192777.1"/>
    </source>
</evidence>
<dbReference type="EMBL" id="BAAFJT010000008">
    <property type="protein sequence ID" value="GAB0192777.1"/>
    <property type="molecule type" value="Genomic_DNA"/>
</dbReference>
<comment type="caution">
    <text evidence="1">The sequence shown here is derived from an EMBL/GenBank/DDBJ whole genome shotgun (WGS) entry which is preliminary data.</text>
</comment>
<gene>
    <name evidence="1" type="ORF">GRJ2_001743000</name>
</gene>